<comment type="caution">
    <text evidence="1">The sequence shown here is derived from an EMBL/GenBank/DDBJ whole genome shotgun (WGS) entry which is preliminary data.</text>
</comment>
<dbReference type="EMBL" id="LAZR01032638">
    <property type="protein sequence ID" value="KKL50336.1"/>
    <property type="molecule type" value="Genomic_DNA"/>
</dbReference>
<evidence type="ECO:0000313" key="1">
    <source>
        <dbReference type="EMBL" id="KKL50336.1"/>
    </source>
</evidence>
<organism evidence="1">
    <name type="scientific">marine sediment metagenome</name>
    <dbReference type="NCBI Taxonomy" id="412755"/>
    <lineage>
        <taxon>unclassified sequences</taxon>
        <taxon>metagenomes</taxon>
        <taxon>ecological metagenomes</taxon>
    </lineage>
</organism>
<sequence>MSKVTIIIEDSPLSVEDLEAMAKRIFARVWNDKNGKVYIVPLDED</sequence>
<gene>
    <name evidence="1" type="ORF">LCGC14_2306480</name>
</gene>
<dbReference type="AlphaFoldDB" id="A0A0F9D9E6"/>
<accession>A0A0F9D9E6</accession>
<proteinExistence type="predicted"/>
<name>A0A0F9D9E6_9ZZZZ</name>
<reference evidence="1" key="1">
    <citation type="journal article" date="2015" name="Nature">
        <title>Complex archaea that bridge the gap between prokaryotes and eukaryotes.</title>
        <authorList>
            <person name="Spang A."/>
            <person name="Saw J.H."/>
            <person name="Jorgensen S.L."/>
            <person name="Zaremba-Niedzwiedzka K."/>
            <person name="Martijn J."/>
            <person name="Lind A.E."/>
            <person name="van Eijk R."/>
            <person name="Schleper C."/>
            <person name="Guy L."/>
            <person name="Ettema T.J."/>
        </authorList>
    </citation>
    <scope>NUCLEOTIDE SEQUENCE</scope>
</reference>
<protein>
    <submittedName>
        <fullName evidence="1">Uncharacterized protein</fullName>
    </submittedName>
</protein>